<dbReference type="PANTHER" id="PTHR42774">
    <property type="entry name" value="PHOSPHOTRANSFERASE SYSTEM TRANSPORT PROTEIN"/>
    <property type="match status" value="1"/>
</dbReference>
<evidence type="ECO:0000313" key="2">
    <source>
        <dbReference type="EMBL" id="MCI2283890.1"/>
    </source>
</evidence>
<dbReference type="EMBL" id="JAKKSL010000002">
    <property type="protein sequence ID" value="MCI2283890.1"/>
    <property type="molecule type" value="Genomic_DNA"/>
</dbReference>
<dbReference type="RefSeq" id="WP_242286207.1">
    <property type="nucleotide sequence ID" value="NZ_JAKKSL010000002.1"/>
</dbReference>
<dbReference type="Gene3D" id="3.40.1190.20">
    <property type="match status" value="1"/>
</dbReference>
<dbReference type="InterPro" id="IPR052562">
    <property type="entry name" value="Ketohexokinase-related"/>
</dbReference>
<sequence length="301" mass="32605">MKRKVIVSGLNVVDLLITLPKEINIGGKQQVDDLIIQGGAPAGNAASVMAQLGLQTSFIGYYGESTLNKIALGELERCNVDTSLMIRNENHDPAVALVEVNPINGERTVFYSLNNYQALEKEDINNDLLDNTQPVFVDGYDIEGNIALLTLAKERNIPTVLDIETGERAQLIEMLALGSHCILPLEGAQFIAQSHDMNVCFEYLASITSGQIIITDGGNGSWANTPQGIHHQAAFKTNVVDTTGCGDAFHGAYAFALLSGRDLPARMQFASAYASIVAQYLGGRTFHPSEEQVVNFINSNY</sequence>
<accession>A0ABS9X1E4</accession>
<evidence type="ECO:0000259" key="1">
    <source>
        <dbReference type="Pfam" id="PF00294"/>
    </source>
</evidence>
<dbReference type="InterPro" id="IPR011611">
    <property type="entry name" value="PfkB_dom"/>
</dbReference>
<name>A0ABS9X1E4_9GAMM</name>
<dbReference type="Proteomes" id="UP001139646">
    <property type="component" value="Unassembled WGS sequence"/>
</dbReference>
<organism evidence="2 3">
    <name type="scientific">Colwellia maritima</name>
    <dbReference type="NCBI Taxonomy" id="2912588"/>
    <lineage>
        <taxon>Bacteria</taxon>
        <taxon>Pseudomonadati</taxon>
        <taxon>Pseudomonadota</taxon>
        <taxon>Gammaproteobacteria</taxon>
        <taxon>Alteromonadales</taxon>
        <taxon>Colwelliaceae</taxon>
        <taxon>Colwellia</taxon>
    </lineage>
</organism>
<feature type="domain" description="Carbohydrate kinase PfkB" evidence="1">
    <location>
        <begin position="38"/>
        <end position="286"/>
    </location>
</feature>
<dbReference type="SUPFAM" id="SSF53613">
    <property type="entry name" value="Ribokinase-like"/>
    <property type="match status" value="1"/>
</dbReference>
<keyword evidence="2" id="KW-0808">Transferase</keyword>
<dbReference type="GO" id="GO:0016301">
    <property type="term" value="F:kinase activity"/>
    <property type="evidence" value="ECO:0007669"/>
    <property type="project" value="UniProtKB-KW"/>
</dbReference>
<comment type="caution">
    <text evidence="2">The sequence shown here is derived from an EMBL/GenBank/DDBJ whole genome shotgun (WGS) entry which is preliminary data.</text>
</comment>
<keyword evidence="2" id="KW-0418">Kinase</keyword>
<gene>
    <name evidence="2" type="ORF">L3081_11360</name>
</gene>
<keyword evidence="3" id="KW-1185">Reference proteome</keyword>
<dbReference type="InterPro" id="IPR029056">
    <property type="entry name" value="Ribokinase-like"/>
</dbReference>
<evidence type="ECO:0000313" key="3">
    <source>
        <dbReference type="Proteomes" id="UP001139646"/>
    </source>
</evidence>
<protein>
    <submittedName>
        <fullName evidence="2">PfkB family carbohydrate kinase</fullName>
    </submittedName>
</protein>
<proteinExistence type="predicted"/>
<dbReference type="Pfam" id="PF00294">
    <property type="entry name" value="PfkB"/>
    <property type="match status" value="1"/>
</dbReference>
<reference evidence="2" key="1">
    <citation type="submission" date="2022-01" db="EMBL/GenBank/DDBJ databases">
        <title>Colwellia maritima, isolated from seawater.</title>
        <authorList>
            <person name="Kristyanto S."/>
            <person name="Jung J."/>
            <person name="Jeon C.O."/>
        </authorList>
    </citation>
    <scope>NUCLEOTIDE SEQUENCE</scope>
    <source>
        <strain evidence="2">MSW7</strain>
    </source>
</reference>
<dbReference type="PANTHER" id="PTHR42774:SF3">
    <property type="entry name" value="KETOHEXOKINASE"/>
    <property type="match status" value="1"/>
</dbReference>